<dbReference type="InterPro" id="IPR008520">
    <property type="entry name" value="DUF802"/>
</dbReference>
<name>A0A0F5K446_9BURK</name>
<evidence type="ECO:0000256" key="1">
    <source>
        <dbReference type="SAM" id="Phobius"/>
    </source>
</evidence>
<proteinExistence type="predicted"/>
<dbReference type="Pfam" id="PF05650">
    <property type="entry name" value="DUF802"/>
    <property type="match status" value="2"/>
</dbReference>
<keyword evidence="4" id="KW-1185">Reference proteome</keyword>
<feature type="transmembrane region" description="Helical" evidence="1">
    <location>
        <begin position="33"/>
        <end position="51"/>
    </location>
</feature>
<dbReference type="Proteomes" id="UP000033618">
    <property type="component" value="Unassembled WGS sequence"/>
</dbReference>
<feature type="transmembrane region" description="Helical" evidence="1">
    <location>
        <begin position="111"/>
        <end position="132"/>
    </location>
</feature>
<protein>
    <submittedName>
        <fullName evidence="3">Membrane protein</fullName>
    </submittedName>
</protein>
<keyword evidence="1" id="KW-0472">Membrane</keyword>
<comment type="caution">
    <text evidence="3">The sequence shown here is derived from an EMBL/GenBank/DDBJ whole genome shotgun (WGS) entry which is preliminary data.</text>
</comment>
<dbReference type="RefSeq" id="WP_046152072.1">
    <property type="nucleotide sequence ID" value="NZ_CADFGU010000004.1"/>
</dbReference>
<keyword evidence="1" id="KW-0812">Transmembrane</keyword>
<feature type="transmembrane region" description="Helical" evidence="1">
    <location>
        <begin position="159"/>
        <end position="182"/>
    </location>
</feature>
<keyword evidence="1" id="KW-1133">Transmembrane helix</keyword>
<feature type="transmembrane region" description="Helical" evidence="1">
    <location>
        <begin position="6"/>
        <end position="26"/>
    </location>
</feature>
<feature type="domain" description="DUF802" evidence="2">
    <location>
        <begin position="379"/>
        <end position="431"/>
    </location>
</feature>
<organism evidence="3 4">
    <name type="scientific">Robbsia andropogonis</name>
    <dbReference type="NCBI Taxonomy" id="28092"/>
    <lineage>
        <taxon>Bacteria</taxon>
        <taxon>Pseudomonadati</taxon>
        <taxon>Pseudomonadota</taxon>
        <taxon>Betaproteobacteria</taxon>
        <taxon>Burkholderiales</taxon>
        <taxon>Burkholderiaceae</taxon>
        <taxon>Robbsia</taxon>
    </lineage>
</organism>
<evidence type="ECO:0000259" key="2">
    <source>
        <dbReference type="Pfam" id="PF05650"/>
    </source>
</evidence>
<reference evidence="3 4" key="1">
    <citation type="submission" date="2015-03" db="EMBL/GenBank/DDBJ databases">
        <title>Draft Genome Sequence of Burkholderia andropogonis type strain ICMP2807, isolated from Sorghum bicolor.</title>
        <authorList>
            <person name="Lopes-Santos L."/>
            <person name="Castro D.B."/>
            <person name="Ottoboni L.M."/>
            <person name="Park D."/>
            <person name="Weirc B.S."/>
            <person name="Destefano S.A."/>
        </authorList>
    </citation>
    <scope>NUCLEOTIDE SEQUENCE [LARGE SCALE GENOMIC DNA]</scope>
    <source>
        <strain evidence="3 4">ICMP2807</strain>
    </source>
</reference>
<feature type="domain" description="DUF802" evidence="2">
    <location>
        <begin position="324"/>
        <end position="374"/>
    </location>
</feature>
<sequence>MSRYRLHYVIFLVGLAVLCWVGVGYLRQGGASPLAFLMTLVITACYAGGAFELDRYRRDSATLAQRVSVLQAAPAGLDEWLAPLPASLRHAVRLRVEGERGSLPGPVLTPYLVGLLVLLGMLGTLLGMVVTLRGTGAAMANATDIDAIRASLGAPIRGLGFAFGTSIAGVAASAMLGLLAALCRRERLQIMHVLDGRIATTLRVFSQRHQRDASLQLLQRQADVMPALVARLEATMAALEQQQLEAQKRQAAQQQTFHAHTERVYLELARSVGESIRRSVADGAQAASAALQPVAQATFDSIGSEMRALQRTVGDAVQHQLAGLTDGFTRSTTEVAKLWQDALQAHTHAGAEQAAQLKDALIHFTHDFETRTREMLDTLSAQYGTSVSDAAQAWRDTVAEQARVGEQLAARHAQSLTDAGAAFTAGAQSLLDGLDTSHTTLRRQLGDQETARLETWRAGLESVTDTLRVQWAHTAAETAQRQQAICDALSTTAKTISEQSAEQARGVIAEMAKLAATASEAPKAAADVIGEMREQLSQSVARDTATLDERARLLDTLQTLLKGVNLAATEQRTAIDTLVGRSSDLLSRIATDFAQRVADETGKLDSIAANINKGASEVASLGETMERAVSQFDAANSTLVTHLERVEGALEKSMSRGDEQLRYYVAQAREVIDLSMLSQKQIIENLQHLAAQRGHDAHVAETGAAAT</sequence>
<gene>
    <name evidence="3" type="ORF">WM40_02600</name>
</gene>
<evidence type="ECO:0000313" key="3">
    <source>
        <dbReference type="EMBL" id="KKB64906.1"/>
    </source>
</evidence>
<dbReference type="OrthoDB" id="6053769at2"/>
<dbReference type="STRING" id="28092.WM40_02600"/>
<evidence type="ECO:0000313" key="4">
    <source>
        <dbReference type="Proteomes" id="UP000033618"/>
    </source>
</evidence>
<dbReference type="AlphaFoldDB" id="A0A0F5K446"/>
<accession>A0A0F5K446</accession>
<dbReference type="EMBL" id="LAQU01000002">
    <property type="protein sequence ID" value="KKB64906.1"/>
    <property type="molecule type" value="Genomic_DNA"/>
</dbReference>
<dbReference type="PATRIC" id="fig|28092.6.peg.607"/>